<dbReference type="GO" id="GO:0004149">
    <property type="term" value="F:dihydrolipoyllysine-residue succinyltransferase activity"/>
    <property type="evidence" value="ECO:0007669"/>
    <property type="project" value="TreeGrafter"/>
</dbReference>
<dbReference type="SUPFAM" id="SSF51230">
    <property type="entry name" value="Single hybrid motif"/>
    <property type="match status" value="1"/>
</dbReference>
<organism evidence="5">
    <name type="scientific">Mucochytrium quahogii</name>
    <dbReference type="NCBI Taxonomy" id="96639"/>
    <lineage>
        <taxon>Eukaryota</taxon>
        <taxon>Sar</taxon>
        <taxon>Stramenopiles</taxon>
        <taxon>Bigyra</taxon>
        <taxon>Labyrinthulomycetes</taxon>
        <taxon>Thraustochytrida</taxon>
        <taxon>Thraustochytriidae</taxon>
        <taxon>Mucochytrium</taxon>
    </lineage>
</organism>
<dbReference type="InterPro" id="IPR003016">
    <property type="entry name" value="2-oxoA_DH_lipoyl-BS"/>
</dbReference>
<dbReference type="InterPro" id="IPR011053">
    <property type="entry name" value="Single_hybrid_motif"/>
</dbReference>
<reference evidence="5" key="1">
    <citation type="submission" date="2021-01" db="EMBL/GenBank/DDBJ databases">
        <authorList>
            <person name="Corre E."/>
            <person name="Pelletier E."/>
            <person name="Niang G."/>
            <person name="Scheremetjew M."/>
            <person name="Finn R."/>
            <person name="Kale V."/>
            <person name="Holt S."/>
            <person name="Cochrane G."/>
            <person name="Meng A."/>
            <person name="Brown T."/>
            <person name="Cohen L."/>
        </authorList>
    </citation>
    <scope>NUCLEOTIDE SEQUENCE</scope>
    <source>
        <strain evidence="5">NY070348D</strain>
    </source>
</reference>
<feature type="domain" description="Lipoyl-binding" evidence="4">
    <location>
        <begin position="60"/>
        <end position="135"/>
    </location>
</feature>
<evidence type="ECO:0000256" key="3">
    <source>
        <dbReference type="ARBA" id="ARBA00022946"/>
    </source>
</evidence>
<dbReference type="Pfam" id="PF00364">
    <property type="entry name" value="Biotin_lipoyl"/>
    <property type="match status" value="1"/>
</dbReference>
<dbReference type="CDD" id="cd06849">
    <property type="entry name" value="lipoyl_domain"/>
    <property type="match status" value="1"/>
</dbReference>
<dbReference type="PANTHER" id="PTHR43416">
    <property type="entry name" value="DIHYDROLIPOYLLYSINE-RESIDUE SUCCINYLTRANSFERASE COMPONENT OF 2-OXOGLUTARATE DEHYDROGENASE COMPLEX, MITOCHONDRIAL-RELATED"/>
    <property type="match status" value="1"/>
</dbReference>
<dbReference type="InterPro" id="IPR000089">
    <property type="entry name" value="Biotin_lipoyl"/>
</dbReference>
<proteinExistence type="inferred from homology"/>
<dbReference type="EMBL" id="HBHK01008775">
    <property type="protein sequence ID" value="CAD9676461.1"/>
    <property type="molecule type" value="Transcribed_RNA"/>
</dbReference>
<dbReference type="Gene3D" id="2.40.50.100">
    <property type="match status" value="1"/>
</dbReference>
<evidence type="ECO:0000259" key="4">
    <source>
        <dbReference type="PROSITE" id="PS50968"/>
    </source>
</evidence>
<dbReference type="PANTHER" id="PTHR43416:SF5">
    <property type="entry name" value="DIHYDROLIPOYLLYSINE-RESIDUE SUCCINYLTRANSFERASE COMPONENT OF 2-OXOGLUTARATE DEHYDROGENASE COMPLEX, MITOCHONDRIAL"/>
    <property type="match status" value="1"/>
</dbReference>
<keyword evidence="2" id="KW-0450">Lipoyl</keyword>
<evidence type="ECO:0000313" key="5">
    <source>
        <dbReference type="EMBL" id="CAD9676461.1"/>
    </source>
</evidence>
<comment type="similarity">
    <text evidence="1">Belongs to the 2-oxoacid dehydrogenase family.</text>
</comment>
<protein>
    <recommendedName>
        <fullName evidence="4">Lipoyl-binding domain-containing protein</fullName>
    </recommendedName>
</protein>
<keyword evidence="3" id="KW-0809">Transit peptide</keyword>
<evidence type="ECO:0000256" key="1">
    <source>
        <dbReference type="ARBA" id="ARBA00007317"/>
    </source>
</evidence>
<dbReference type="GO" id="GO:0006099">
    <property type="term" value="P:tricarboxylic acid cycle"/>
    <property type="evidence" value="ECO:0007669"/>
    <property type="project" value="TreeGrafter"/>
</dbReference>
<dbReference type="InterPro" id="IPR050537">
    <property type="entry name" value="2-oxoacid_dehydrogenase"/>
</dbReference>
<dbReference type="AlphaFoldDB" id="A0A7S2RNR8"/>
<evidence type="ECO:0000256" key="2">
    <source>
        <dbReference type="ARBA" id="ARBA00022823"/>
    </source>
</evidence>
<name>A0A7S2RNR8_9STRA</name>
<dbReference type="GO" id="GO:0005739">
    <property type="term" value="C:mitochondrion"/>
    <property type="evidence" value="ECO:0007669"/>
    <property type="project" value="TreeGrafter"/>
</dbReference>
<sequence>MFGRIFSRGLINKACIPRPSVSVGQAHRVAAESARAVLGSISYGGRVQRGFKSSAVLMDKFTVAVPHMGEAVTQGVVVEWLKSPGDGVGMDEVFCVLETDKVTVDIRSPQAGVMLSQLAAIDDTVNTDQPIAEFEESDGSAAPVVSEAAASPVVPDSTAEAPQVSESAVPQVVNPTVPAHTPRIRFRYGKRPQVEEAVVSDDSVAASVEYVHLAPIYGRLPALSEEEMMRVDLGGAEPY</sequence>
<accession>A0A7S2RNR8</accession>
<gene>
    <name evidence="5" type="ORF">QSP1433_LOCUS5443</name>
</gene>
<dbReference type="PROSITE" id="PS00189">
    <property type="entry name" value="LIPOYL"/>
    <property type="match status" value="1"/>
</dbReference>
<dbReference type="PROSITE" id="PS50968">
    <property type="entry name" value="BIOTINYL_LIPOYL"/>
    <property type="match status" value="1"/>
</dbReference>